<dbReference type="Proteomes" id="UP001189429">
    <property type="component" value="Unassembled WGS sequence"/>
</dbReference>
<keyword evidence="1" id="KW-0812">Transmembrane</keyword>
<gene>
    <name evidence="2" type="ORF">PCOR1329_LOCUS17579</name>
</gene>
<feature type="transmembrane region" description="Helical" evidence="1">
    <location>
        <begin position="491"/>
        <end position="514"/>
    </location>
</feature>
<feature type="non-terminal residue" evidence="2">
    <location>
        <position position="532"/>
    </location>
</feature>
<evidence type="ECO:0000256" key="1">
    <source>
        <dbReference type="SAM" id="Phobius"/>
    </source>
</evidence>
<evidence type="ECO:0000313" key="2">
    <source>
        <dbReference type="EMBL" id="CAK0813777.1"/>
    </source>
</evidence>
<evidence type="ECO:0000313" key="3">
    <source>
        <dbReference type="Proteomes" id="UP001189429"/>
    </source>
</evidence>
<keyword evidence="3" id="KW-1185">Reference proteome</keyword>
<sequence length="532" mass="59201">MASTWPTRVLHQGFKHRDVVEGQLDKEAPTLSRLGRHTIMQWATVRKSNLLSADVKSSFLQADYVESRGLKLYATPTKEMREMLSPQIVTKEIGFKNHWLEDCSLLSLRIARASDDPFDICVIDGQHYVVDGLIGKHVDDFLGRGESANTEDDLHTPVDDPEPFKARLAPLNQKFKFGKFEKCLHAVKPITIDKVRRANPTSPLTPKELTSFRTLNGQLQWPAAQGIIIAAVTVSFRAAATGNATVQDMIDANKDLRFLKANADVGLHFSFYEPWSAMRIGTYSDASWASRPDGSSQDGYQIFIGPAEELERGTPTQIVAMEWASKKSQSLCRSSLSAGAQAAALGVDSLMWVKIYVALSLRPDLTGDEAMTHFGQSPLITDAKCLDDASRSVTAGLSIAEKRAAIEVRIVHEQMKEIDAIWRWVNTRQQLRTYYDVEYMRLKYDPNFVAGKKLSKRQAELREQELEQAGDRDYGRDARTLVDLDGGARGLLASLVFVIVLLLGIGLATGYCMGKMVDVTLAQRKMESPTDT</sequence>
<proteinExistence type="predicted"/>
<keyword evidence="1" id="KW-1133">Transmembrane helix</keyword>
<accession>A0ABN9R8E0</accession>
<organism evidence="2 3">
    <name type="scientific">Prorocentrum cordatum</name>
    <dbReference type="NCBI Taxonomy" id="2364126"/>
    <lineage>
        <taxon>Eukaryota</taxon>
        <taxon>Sar</taxon>
        <taxon>Alveolata</taxon>
        <taxon>Dinophyceae</taxon>
        <taxon>Prorocentrales</taxon>
        <taxon>Prorocentraceae</taxon>
        <taxon>Prorocentrum</taxon>
    </lineage>
</organism>
<comment type="caution">
    <text evidence="2">The sequence shown here is derived from an EMBL/GenBank/DDBJ whole genome shotgun (WGS) entry which is preliminary data.</text>
</comment>
<protein>
    <recommendedName>
        <fullName evidence="4">Reverse transcriptase Ty1/copia-type domain-containing protein</fullName>
    </recommendedName>
</protein>
<keyword evidence="1" id="KW-0472">Membrane</keyword>
<name>A0ABN9R8E0_9DINO</name>
<dbReference type="EMBL" id="CAUYUJ010005469">
    <property type="protein sequence ID" value="CAK0813777.1"/>
    <property type="molecule type" value="Genomic_DNA"/>
</dbReference>
<evidence type="ECO:0008006" key="4">
    <source>
        <dbReference type="Google" id="ProtNLM"/>
    </source>
</evidence>
<reference evidence="2" key="1">
    <citation type="submission" date="2023-10" db="EMBL/GenBank/DDBJ databases">
        <authorList>
            <person name="Chen Y."/>
            <person name="Shah S."/>
            <person name="Dougan E. K."/>
            <person name="Thang M."/>
            <person name="Chan C."/>
        </authorList>
    </citation>
    <scope>NUCLEOTIDE SEQUENCE [LARGE SCALE GENOMIC DNA]</scope>
</reference>